<dbReference type="GO" id="GO:0016887">
    <property type="term" value="F:ATP hydrolysis activity"/>
    <property type="evidence" value="ECO:0007669"/>
    <property type="project" value="InterPro"/>
</dbReference>
<dbReference type="Proteomes" id="UP000019335">
    <property type="component" value="Chromosome 4"/>
</dbReference>
<name>W7TXZ4_9STRA</name>
<dbReference type="GO" id="GO:0140359">
    <property type="term" value="F:ABC-type transporter activity"/>
    <property type="evidence" value="ECO:0007669"/>
    <property type="project" value="InterPro"/>
</dbReference>
<feature type="transmembrane region" description="Helical" evidence="11">
    <location>
        <begin position="751"/>
        <end position="772"/>
    </location>
</feature>
<feature type="compositionally biased region" description="Acidic residues" evidence="10">
    <location>
        <begin position="447"/>
        <end position="462"/>
    </location>
</feature>
<feature type="compositionally biased region" description="Low complexity" evidence="10">
    <location>
        <begin position="97"/>
        <end position="107"/>
    </location>
</feature>
<dbReference type="OrthoDB" id="125207at2759"/>
<dbReference type="FunFam" id="1.20.1560.10:FF:000013">
    <property type="entry name" value="ABC transporter C family member 2"/>
    <property type="match status" value="1"/>
</dbReference>
<dbReference type="CDD" id="cd18580">
    <property type="entry name" value="ABC_6TM_ABCC_D2"/>
    <property type="match status" value="1"/>
</dbReference>
<comment type="caution">
    <text evidence="14">The sequence shown here is derived from an EMBL/GenBank/DDBJ whole genome shotgun (WGS) entry which is preliminary data.</text>
</comment>
<keyword evidence="4 11" id="KW-0812">Transmembrane</keyword>
<keyword evidence="3" id="KW-0813">Transport</keyword>
<organism evidence="14 15">
    <name type="scientific">Nannochloropsis gaditana</name>
    <dbReference type="NCBI Taxonomy" id="72520"/>
    <lineage>
        <taxon>Eukaryota</taxon>
        <taxon>Sar</taxon>
        <taxon>Stramenopiles</taxon>
        <taxon>Ochrophyta</taxon>
        <taxon>Eustigmatophyceae</taxon>
        <taxon>Eustigmatales</taxon>
        <taxon>Monodopsidaceae</taxon>
        <taxon>Nannochloropsis</taxon>
    </lineage>
</organism>
<feature type="compositionally biased region" description="Pro residues" evidence="10">
    <location>
        <begin position="108"/>
        <end position="117"/>
    </location>
</feature>
<feature type="domain" description="ABC transporter" evidence="12">
    <location>
        <begin position="1033"/>
        <end position="1317"/>
    </location>
</feature>
<dbReference type="PANTHER" id="PTHR24223">
    <property type="entry name" value="ATP-BINDING CASSETTE SUB-FAMILY C"/>
    <property type="match status" value="1"/>
</dbReference>
<evidence type="ECO:0000256" key="11">
    <source>
        <dbReference type="SAM" id="Phobius"/>
    </source>
</evidence>
<feature type="transmembrane region" description="Helical" evidence="11">
    <location>
        <begin position="941"/>
        <end position="961"/>
    </location>
</feature>
<keyword evidence="8 11" id="KW-1133">Transmembrane helix</keyword>
<dbReference type="SMART" id="SM00382">
    <property type="entry name" value="AAA"/>
    <property type="match status" value="2"/>
</dbReference>
<feature type="domain" description="ABC transporter" evidence="12">
    <location>
        <begin position="122"/>
        <end position="387"/>
    </location>
</feature>
<dbReference type="InterPro" id="IPR044726">
    <property type="entry name" value="ABCC_6TM_D2"/>
</dbReference>
<keyword evidence="6" id="KW-0547">Nucleotide-binding</keyword>
<dbReference type="GO" id="GO:0005524">
    <property type="term" value="F:ATP binding"/>
    <property type="evidence" value="ECO:0007669"/>
    <property type="project" value="UniProtKB-KW"/>
</dbReference>
<comment type="subcellular location">
    <subcellularLocation>
        <location evidence="1">Membrane</location>
        <topology evidence="1">Multi-pass membrane protein</topology>
    </subcellularLocation>
</comment>
<evidence type="ECO:0000259" key="12">
    <source>
        <dbReference type="PROSITE" id="PS50893"/>
    </source>
</evidence>
<dbReference type="InterPro" id="IPR003439">
    <property type="entry name" value="ABC_transporter-like_ATP-bd"/>
</dbReference>
<dbReference type="InterPro" id="IPR017871">
    <property type="entry name" value="ABC_transporter-like_CS"/>
</dbReference>
<dbReference type="PROSITE" id="PS50929">
    <property type="entry name" value="ABC_TM1F"/>
    <property type="match status" value="1"/>
</dbReference>
<dbReference type="InterPro" id="IPR003593">
    <property type="entry name" value="AAA+_ATPase"/>
</dbReference>
<reference evidence="14 15" key="1">
    <citation type="journal article" date="2014" name="Mol. Plant">
        <title>Chromosome Scale Genome Assembly and Transcriptome Profiling of Nannochloropsis gaditana in Nitrogen Depletion.</title>
        <authorList>
            <person name="Corteggiani Carpinelli E."/>
            <person name="Telatin A."/>
            <person name="Vitulo N."/>
            <person name="Forcato C."/>
            <person name="D'Angelo M."/>
            <person name="Schiavon R."/>
            <person name="Vezzi A."/>
            <person name="Giacometti G.M."/>
            <person name="Morosinotto T."/>
            <person name="Valle G."/>
        </authorList>
    </citation>
    <scope>NUCLEOTIDE SEQUENCE [LARGE SCALE GENOMIC DNA]</scope>
    <source>
        <strain evidence="14 15">B-31</strain>
    </source>
</reference>
<feature type="transmembrane region" description="Helical" evidence="11">
    <location>
        <begin position="715"/>
        <end position="739"/>
    </location>
</feature>
<keyword evidence="9 11" id="KW-0472">Membrane</keyword>
<feature type="region of interest" description="Disordered" evidence="10">
    <location>
        <begin position="431"/>
        <end position="462"/>
    </location>
</feature>
<evidence type="ECO:0000256" key="3">
    <source>
        <dbReference type="ARBA" id="ARBA00022448"/>
    </source>
</evidence>
<evidence type="ECO:0000256" key="2">
    <source>
        <dbReference type="ARBA" id="ARBA00009726"/>
    </source>
</evidence>
<dbReference type="PROSITE" id="PS00211">
    <property type="entry name" value="ABC_TRANSPORTER_1"/>
    <property type="match status" value="1"/>
</dbReference>
<gene>
    <name evidence="14" type="ORF">Naga_100088g12</name>
</gene>
<evidence type="ECO:0000256" key="6">
    <source>
        <dbReference type="ARBA" id="ARBA00022741"/>
    </source>
</evidence>
<dbReference type="CDD" id="cd03244">
    <property type="entry name" value="ABCC_MRP_domain2"/>
    <property type="match status" value="1"/>
</dbReference>
<dbReference type="InterPro" id="IPR036640">
    <property type="entry name" value="ABC1_TM_sf"/>
</dbReference>
<keyword evidence="15" id="KW-1185">Reference proteome</keyword>
<feature type="domain" description="ABC transmembrane type-1" evidence="13">
    <location>
        <begin position="715"/>
        <end position="995"/>
    </location>
</feature>
<evidence type="ECO:0000256" key="1">
    <source>
        <dbReference type="ARBA" id="ARBA00004141"/>
    </source>
</evidence>
<dbReference type="SUPFAM" id="SSF90123">
    <property type="entry name" value="ABC transporter transmembrane region"/>
    <property type="match status" value="1"/>
</dbReference>
<feature type="transmembrane region" description="Helical" evidence="11">
    <location>
        <begin position="12"/>
        <end position="36"/>
    </location>
</feature>
<evidence type="ECO:0000256" key="9">
    <source>
        <dbReference type="ARBA" id="ARBA00023136"/>
    </source>
</evidence>
<dbReference type="Pfam" id="PF00005">
    <property type="entry name" value="ABC_tran"/>
    <property type="match status" value="2"/>
</dbReference>
<sequence>MRVLIAAGLLRGIHEGISFFSPVLVGAVTFLTYWSLGRQLKAGQVFSALTLFNILQWDVVNFGGKAMQSLGEVWVSLGRLEHLLRMPELPSYRLEVSKPPSSDSSLSPSPPLSTSLPPPTPVHVNGLSFNWSGSDSKSRSTLRNVSLAAPPGKILGLAGPVGCGTGTIVIRLSCCRFCFPLACLSCARYLTLTNFATKGKSTLLLALLGELGHFESDIIDVGHGSIAYASQEPWILTGSVRENILMGRPYEKEKYIAVLKAACLETDLTQWEHADYTVIGDRGLNMSGGQRARIGLARMAYGAASLYLIDDALSALDPKVGRRVFSRLICGLLKGSTRILATHQLQYLLEEEEVPKVLFINRGKVRGQGTMQELLVRGFFPDAMVEMNATESTVKLTEMATEAQPEASDIEATLSPTLALKKQASHLHKLPPFLPTRTMSNIQESGDNSDTESLDTEEEDVEMLPPKIPTLVKRFSESLKRIRPSPHSISENPPRLHGPSKSLSVLRAKSSTQLPVLGRSPSNLSLAREASSYLNVSIPDMDLFQPAGMQRILTEEDFDVEDAEEDEFNNPRPQLLSGKSQSTMLSVLERAQVARLQQELSISRERESSEEEDGTDEKEIPVDAKVHGSATTYAHGVEITELEGNGGARLLQVDKENPKKQEIAANISCVDEEKVKKEAALRASIISQEKQQSGNLGAGVLAAYVRGMGGPIVTVAVLLLLIAGQVAAILSNMFLSYWVHQSYEKQREKKFALIYVALVVAVGVLPVARGMIAFDRMLEASHVLHDDMVHSVLRAPISFFDTNPTGRIINRTSKDVLVCDVFLPISLYSFMKTMLMCLGTIAVIISVNPWLIIILIPLFGSFIPLRRQFLNTSRAARRLEAMARSPIYALLSEVMDGLPTIRSLVAGSLFQNEFSKRLDDFGRPYFIFFSAGRHLAFRLDFLCWLLVTATAFSSLGALTGASGVSTWLIGVSLMYVLQLASVFQWATRQSSEVENQIVSVERIVEYCQLSTEAALDSLPGKAPPSAWPEKGAIVATNLQAAYRPGLPLVIKDMSFSIPGGTRVGIVGRTGCGKSSLIQVLFRLMEPSGGSLCIDGIDVSGMGLHDLRRRLSVIPQNPFLLSGTLRENLDPLGLNDDATIWSALRAVQMEDQVRAMGGECEEVESNLDILSPRAKPPLFRRRSSAMSFMPPAKAGIRAGSIAVISCGPGLDMYVTENGGNFSIGERQLLCLARAILSSTRILVCDEATANVDVETDHKIQRAIRSRFGSATVLMVAHRLNTIIDSDILLVLQAGEVLEMGHPHELLNTSKGLPESKGGFLSMVMETGPDSAASLKEMAQQYSIDDKVGFQGLGRGQGLLVAWNEKVKQFIQFYGSNVGDR</sequence>
<feature type="region of interest" description="Disordered" evidence="10">
    <location>
        <begin position="599"/>
        <end position="619"/>
    </location>
</feature>
<feature type="transmembrane region" description="Helical" evidence="11">
    <location>
        <begin position="833"/>
        <end position="859"/>
    </location>
</feature>
<dbReference type="SUPFAM" id="SSF52540">
    <property type="entry name" value="P-loop containing nucleoside triphosphate hydrolases"/>
    <property type="match status" value="3"/>
</dbReference>
<feature type="region of interest" description="Disordered" evidence="10">
    <location>
        <begin position="95"/>
        <end position="117"/>
    </location>
</feature>
<dbReference type="PANTHER" id="PTHR24223:SF456">
    <property type="entry name" value="MULTIDRUG RESISTANCE-ASSOCIATED PROTEIN LETHAL(2)03659"/>
    <property type="match status" value="1"/>
</dbReference>
<keyword evidence="7" id="KW-0067">ATP-binding</keyword>
<evidence type="ECO:0000313" key="15">
    <source>
        <dbReference type="Proteomes" id="UP000019335"/>
    </source>
</evidence>
<dbReference type="EMBL" id="AZIL01000312">
    <property type="protein sequence ID" value="EWM28408.1"/>
    <property type="molecule type" value="Genomic_DNA"/>
</dbReference>
<evidence type="ECO:0000256" key="5">
    <source>
        <dbReference type="ARBA" id="ARBA00022737"/>
    </source>
</evidence>
<dbReference type="Pfam" id="PF00664">
    <property type="entry name" value="ABC_membrane"/>
    <property type="match status" value="1"/>
</dbReference>
<evidence type="ECO:0000313" key="14">
    <source>
        <dbReference type="EMBL" id="EWM28408.1"/>
    </source>
</evidence>
<dbReference type="InterPro" id="IPR027417">
    <property type="entry name" value="P-loop_NTPase"/>
</dbReference>
<accession>W7TXZ4</accession>
<evidence type="ECO:0000256" key="4">
    <source>
        <dbReference type="ARBA" id="ARBA00022692"/>
    </source>
</evidence>
<dbReference type="InterPro" id="IPR050173">
    <property type="entry name" value="ABC_transporter_C-like"/>
</dbReference>
<evidence type="ECO:0000259" key="13">
    <source>
        <dbReference type="PROSITE" id="PS50929"/>
    </source>
</evidence>
<feature type="compositionally biased region" description="Polar residues" evidence="10">
    <location>
        <begin position="437"/>
        <end position="446"/>
    </location>
</feature>
<dbReference type="GO" id="GO:0016020">
    <property type="term" value="C:membrane"/>
    <property type="evidence" value="ECO:0007669"/>
    <property type="project" value="UniProtKB-SubCell"/>
</dbReference>
<dbReference type="InterPro" id="IPR011527">
    <property type="entry name" value="ABC1_TM_dom"/>
</dbReference>
<evidence type="ECO:0000256" key="10">
    <source>
        <dbReference type="SAM" id="MobiDB-lite"/>
    </source>
</evidence>
<proteinExistence type="inferred from homology"/>
<evidence type="ECO:0000256" key="7">
    <source>
        <dbReference type="ARBA" id="ARBA00022840"/>
    </source>
</evidence>
<keyword evidence="5" id="KW-0677">Repeat</keyword>
<evidence type="ECO:0000256" key="8">
    <source>
        <dbReference type="ARBA" id="ARBA00022989"/>
    </source>
</evidence>
<dbReference type="Gene3D" id="3.40.50.300">
    <property type="entry name" value="P-loop containing nucleotide triphosphate hydrolases"/>
    <property type="match status" value="2"/>
</dbReference>
<dbReference type="Gene3D" id="1.20.1560.10">
    <property type="entry name" value="ABC transporter type 1, transmembrane domain"/>
    <property type="match status" value="2"/>
</dbReference>
<dbReference type="PROSITE" id="PS50893">
    <property type="entry name" value="ABC_TRANSPORTER_2"/>
    <property type="match status" value="2"/>
</dbReference>
<comment type="similarity">
    <text evidence="2">Belongs to the ABC transporter superfamily. ABCC family. Conjugate transporter (TC 3.A.1.208) subfamily.</text>
</comment>
<protein>
    <submittedName>
        <fullName evidence="14">Multidrug resistance-associated protein 4</fullName>
    </submittedName>
</protein>